<dbReference type="Pfam" id="PF16889">
    <property type="entry name" value="Hepar_II_III_N"/>
    <property type="match status" value="1"/>
</dbReference>
<proteinExistence type="predicted"/>
<dbReference type="EMBL" id="BKAG01000015">
    <property type="protein sequence ID" value="GEP43181.1"/>
    <property type="molecule type" value="Genomic_DNA"/>
</dbReference>
<dbReference type="Pfam" id="PF07940">
    <property type="entry name" value="Hepar_II_III_C"/>
    <property type="match status" value="1"/>
</dbReference>
<dbReference type="Gene3D" id="1.50.10.100">
    <property type="entry name" value="Chondroitin AC/alginate lyase"/>
    <property type="match status" value="1"/>
</dbReference>
<organism evidence="7 8">
    <name type="scientific">Brevifollis gellanilyticus</name>
    <dbReference type="NCBI Taxonomy" id="748831"/>
    <lineage>
        <taxon>Bacteria</taxon>
        <taxon>Pseudomonadati</taxon>
        <taxon>Verrucomicrobiota</taxon>
        <taxon>Verrucomicrobiia</taxon>
        <taxon>Verrucomicrobiales</taxon>
        <taxon>Verrucomicrobiaceae</taxon>
    </lineage>
</organism>
<evidence type="ECO:0000313" key="7">
    <source>
        <dbReference type="EMBL" id="GEP43181.1"/>
    </source>
</evidence>
<keyword evidence="4" id="KW-0456">Lyase</keyword>
<feature type="domain" description="Heparin-sulfate lyase N-terminal" evidence="6">
    <location>
        <begin position="74"/>
        <end position="269"/>
    </location>
</feature>
<dbReference type="Proteomes" id="UP000321577">
    <property type="component" value="Unassembled WGS sequence"/>
</dbReference>
<evidence type="ECO:0000256" key="2">
    <source>
        <dbReference type="ARBA" id="ARBA00022729"/>
    </source>
</evidence>
<dbReference type="Gene3D" id="2.70.98.70">
    <property type="match status" value="1"/>
</dbReference>
<dbReference type="PANTHER" id="PTHR39210">
    <property type="entry name" value="HEPARIN-SULFATE LYASE"/>
    <property type="match status" value="1"/>
</dbReference>
<evidence type="ECO:0000256" key="4">
    <source>
        <dbReference type="ARBA" id="ARBA00023239"/>
    </source>
</evidence>
<dbReference type="GO" id="GO:0016829">
    <property type="term" value="F:lyase activity"/>
    <property type="evidence" value="ECO:0007669"/>
    <property type="project" value="UniProtKB-KW"/>
</dbReference>
<evidence type="ECO:0000256" key="3">
    <source>
        <dbReference type="ARBA" id="ARBA00022764"/>
    </source>
</evidence>
<sequence>MVFEPGPVDDKVPRLPDRATAPVPLRIQLSADAKNLILGSWRLFGWKDVEVGAPPCWHRDPVCGVVISHDRPADKIDYRRLPDGADARSIWEINRWAEMTRLAMHGWLNDDANAIRTAQLWLEDWTERNPAGIGINWTSPLEAALRLINFTWFDAIVSAWSTEQAVRGRTLRDHQTMLRKRIVPVHAAWVWRHRSTGSSANNHLLGELAALVVAVSRWPGVAKVSCSADTAWDLLGREVLRQFAPDGGSYEQALHYHAFALDLAWQAARAVGCKAGEVHQRLALAARFLLALGHGTEPWDFGDSDDAAVVPLTLSRDQAAEETRAWLLGEDCPLRWWMGDPPVITMNIPTAGLTVHEWQPFPTSGYAGLRSHGWAARLDASPLGLGSLAAHGHGDALHVSVWDGPHALLIDPGTGGYHGHAELRTELAAWKAHNGPLPDPAGFKTPRRIGPFLQIQHHPVPKMIVEGSTAMARFEHEGYKFQRQVRRHEDHLEIRDTEDYRKPFSVTWTLPPGTEVKALPSATDTSFILTRAGKSWLMSLQVADAKISVEERRVSPAYARIETAKVIMVRQIKAGLATKIQRLG</sequence>
<protein>
    <submittedName>
        <fullName evidence="7">Uncharacterized protein</fullName>
    </submittedName>
</protein>
<dbReference type="PANTHER" id="PTHR39210:SF1">
    <property type="entry name" value="HEPARIN-SULFATE LYASE"/>
    <property type="match status" value="1"/>
</dbReference>
<keyword evidence="3" id="KW-0574">Periplasm</keyword>
<dbReference type="InterPro" id="IPR031680">
    <property type="entry name" value="Hepar_II_III_N"/>
</dbReference>
<evidence type="ECO:0000256" key="1">
    <source>
        <dbReference type="ARBA" id="ARBA00004418"/>
    </source>
</evidence>
<dbReference type="AlphaFoldDB" id="A0A512MA19"/>
<keyword evidence="2" id="KW-0732">Signal</keyword>
<dbReference type="InterPro" id="IPR012480">
    <property type="entry name" value="Hepar_II_III_C"/>
</dbReference>
<dbReference type="RefSeq" id="WP_170266750.1">
    <property type="nucleotide sequence ID" value="NZ_BKAG01000015.1"/>
</dbReference>
<comment type="caution">
    <text evidence="7">The sequence shown here is derived from an EMBL/GenBank/DDBJ whole genome shotgun (WGS) entry which is preliminary data.</text>
</comment>
<reference evidence="7 8" key="1">
    <citation type="submission" date="2019-07" db="EMBL/GenBank/DDBJ databases">
        <title>Whole genome shotgun sequence of Brevifollis gellanilyticus NBRC 108608.</title>
        <authorList>
            <person name="Hosoyama A."/>
            <person name="Uohara A."/>
            <person name="Ohji S."/>
            <person name="Ichikawa N."/>
        </authorList>
    </citation>
    <scope>NUCLEOTIDE SEQUENCE [LARGE SCALE GENOMIC DNA]</scope>
    <source>
        <strain evidence="7 8">NBRC 108608</strain>
    </source>
</reference>
<accession>A0A512MA19</accession>
<evidence type="ECO:0000259" key="6">
    <source>
        <dbReference type="Pfam" id="PF16889"/>
    </source>
</evidence>
<evidence type="ECO:0000313" key="8">
    <source>
        <dbReference type="Proteomes" id="UP000321577"/>
    </source>
</evidence>
<feature type="domain" description="Heparinase II/III-like C-terminal" evidence="5">
    <location>
        <begin position="360"/>
        <end position="568"/>
    </location>
</feature>
<comment type="subcellular location">
    <subcellularLocation>
        <location evidence="1">Periplasm</location>
    </subcellularLocation>
</comment>
<dbReference type="GO" id="GO:0042597">
    <property type="term" value="C:periplasmic space"/>
    <property type="evidence" value="ECO:0007669"/>
    <property type="project" value="UniProtKB-SubCell"/>
</dbReference>
<name>A0A512MA19_9BACT</name>
<keyword evidence="8" id="KW-1185">Reference proteome</keyword>
<dbReference type="InterPro" id="IPR008929">
    <property type="entry name" value="Chondroitin_lyas"/>
</dbReference>
<gene>
    <name evidence="7" type="ORF">BGE01nite_24720</name>
</gene>
<evidence type="ECO:0000259" key="5">
    <source>
        <dbReference type="Pfam" id="PF07940"/>
    </source>
</evidence>
<dbReference type="SUPFAM" id="SSF48230">
    <property type="entry name" value="Chondroitin AC/alginate lyase"/>
    <property type="match status" value="1"/>
</dbReference>